<dbReference type="InterPro" id="IPR029149">
    <property type="entry name" value="Creatin/AminoP/Spt16_N"/>
</dbReference>
<dbReference type="PANTHER" id="PTHR46112">
    <property type="entry name" value="AMINOPEPTIDASE"/>
    <property type="match status" value="1"/>
</dbReference>
<dbReference type="OrthoDB" id="9806388at2"/>
<dbReference type="Pfam" id="PF01321">
    <property type="entry name" value="Creatinase_N"/>
    <property type="match status" value="1"/>
</dbReference>
<gene>
    <name evidence="3" type="ORF">OG2516_00414</name>
</gene>
<dbReference type="Pfam" id="PF00557">
    <property type="entry name" value="Peptidase_M24"/>
    <property type="match status" value="1"/>
</dbReference>
<dbReference type="SUPFAM" id="SSF55920">
    <property type="entry name" value="Creatinase/aminopeptidase"/>
    <property type="match status" value="1"/>
</dbReference>
<organism evidence="3 4">
    <name type="scientific">Oceanicola granulosus (strain ATCC BAA-861 / DSM 15982 / KCTC 12143 / HTCC2516)</name>
    <dbReference type="NCBI Taxonomy" id="314256"/>
    <lineage>
        <taxon>Bacteria</taxon>
        <taxon>Pseudomonadati</taxon>
        <taxon>Pseudomonadota</taxon>
        <taxon>Alphaproteobacteria</taxon>
        <taxon>Rhodobacterales</taxon>
        <taxon>Roseobacteraceae</taxon>
        <taxon>Oceanicola</taxon>
    </lineage>
</organism>
<proteinExistence type="predicted"/>
<dbReference type="InterPro" id="IPR000587">
    <property type="entry name" value="Creatinase_N"/>
</dbReference>
<dbReference type="Proteomes" id="UP000003635">
    <property type="component" value="Unassembled WGS sequence"/>
</dbReference>
<comment type="caution">
    <text evidence="3">The sequence shown here is derived from an EMBL/GenBank/DDBJ whole genome shotgun (WGS) entry which is preliminary data.</text>
</comment>
<protein>
    <submittedName>
        <fullName evidence="3">Proline dipeptidase</fullName>
    </submittedName>
</protein>
<dbReference type="InterPro" id="IPR000994">
    <property type="entry name" value="Pept_M24"/>
</dbReference>
<dbReference type="Gene3D" id="3.40.350.10">
    <property type="entry name" value="Creatinase/prolidase N-terminal domain"/>
    <property type="match status" value="1"/>
</dbReference>
<evidence type="ECO:0000313" key="4">
    <source>
        <dbReference type="Proteomes" id="UP000003635"/>
    </source>
</evidence>
<dbReference type="InterPro" id="IPR050659">
    <property type="entry name" value="Peptidase_M24B"/>
</dbReference>
<feature type="domain" description="Creatinase N-terminal" evidence="2">
    <location>
        <begin position="23"/>
        <end position="150"/>
    </location>
</feature>
<dbReference type="SUPFAM" id="SSF53092">
    <property type="entry name" value="Creatinase/prolidase N-terminal domain"/>
    <property type="match status" value="1"/>
</dbReference>
<feature type="domain" description="Peptidase M24" evidence="1">
    <location>
        <begin position="158"/>
        <end position="375"/>
    </location>
</feature>
<dbReference type="InterPro" id="IPR036005">
    <property type="entry name" value="Creatinase/aminopeptidase-like"/>
</dbReference>
<dbReference type="AlphaFoldDB" id="Q2CJF7"/>
<evidence type="ECO:0000313" key="3">
    <source>
        <dbReference type="EMBL" id="EAR52643.1"/>
    </source>
</evidence>
<dbReference type="eggNOG" id="COG0006">
    <property type="taxonomic scope" value="Bacteria"/>
</dbReference>
<accession>Q2CJF7</accession>
<dbReference type="STRING" id="314256.OG2516_00414"/>
<name>Q2CJF7_OCEGH</name>
<dbReference type="RefSeq" id="WP_007253615.1">
    <property type="nucleotide sequence ID" value="NZ_CH724107.1"/>
</dbReference>
<dbReference type="Gene3D" id="3.90.230.10">
    <property type="entry name" value="Creatinase/methionine aminopeptidase superfamily"/>
    <property type="match status" value="1"/>
</dbReference>
<keyword evidence="4" id="KW-1185">Reference proteome</keyword>
<sequence>MLDQPRFRQILPPAHYEAIHAGIRAAMARDGLDLLLLEANDDIIYTTGFSHYTTERPVVFAITADDAVLLVPRLEITHAQDQAIAADLVSYFEFPGVTSPFEALRPRLGEVAGRVGVAPSMSLGRLAHLRAVFPRADIGASGIVGAMRLIKTPAEIALHREAGRIADEMVAAGVALIDEALRRGGTLPSEIELESHVSRHAMRIMHEDHADRMLVQGMASGLVYSGARSAFPHAMPTGNPVKVGESLILSLGCRVGGRASESERTFFIGEPTAEQAGHYAIAFEAQRRATAAMVAGNSCAHADAQGLDHIRANAPEEWLLHRVGHGMGVMFHEPPWVEAGDETVLAAGMVTSSEPSITVPGFAGYRIADTIHVTEAGPDLLTHHPRRIDDIVIG</sequence>
<evidence type="ECO:0000259" key="1">
    <source>
        <dbReference type="Pfam" id="PF00557"/>
    </source>
</evidence>
<dbReference type="HOGENOM" id="CLU_017266_4_1_5"/>
<reference evidence="3 4" key="1">
    <citation type="journal article" date="2010" name="J. Bacteriol.">
        <title>Genome sequences of Oceanicola granulosus HTCC2516(T) and Oceanicola batsensis HTCC2597(TDelta).</title>
        <authorList>
            <person name="Thrash J.C."/>
            <person name="Cho J.C."/>
            <person name="Vergin K.L."/>
            <person name="Giovannoni S.J."/>
        </authorList>
    </citation>
    <scope>NUCLEOTIDE SEQUENCE [LARGE SCALE GENOMIC DNA]</scope>
    <source>
        <strain evidence="4">ATCC BAA-861 / DSM 15982 / KCTC 12143 / HTCC2516</strain>
    </source>
</reference>
<dbReference type="EMBL" id="AAOT01000002">
    <property type="protein sequence ID" value="EAR52643.1"/>
    <property type="molecule type" value="Genomic_DNA"/>
</dbReference>
<evidence type="ECO:0000259" key="2">
    <source>
        <dbReference type="Pfam" id="PF01321"/>
    </source>
</evidence>
<dbReference type="PANTHER" id="PTHR46112:SF2">
    <property type="entry name" value="XAA-PRO AMINOPEPTIDASE P-RELATED"/>
    <property type="match status" value="1"/>
</dbReference>